<dbReference type="CDD" id="cd04732">
    <property type="entry name" value="HisA"/>
    <property type="match status" value="1"/>
</dbReference>
<evidence type="ECO:0000256" key="11">
    <source>
        <dbReference type="ARBA" id="ARBA00030547"/>
    </source>
</evidence>
<name>A0A240C9A3_9STAP</name>
<keyword evidence="18" id="KW-1185">Reference proteome</keyword>
<sequence length="234" mass="26012">MLKLWPAIDLIEGQSVRLTEGDYDTSEAMTRSAEDSIQFYQQFECVDRIHIIDLIGAKSQRAVEMDYIRQLINSSTKPIEVGGGIRDVDTIRNYLSHGVDYCIVGTKAIQDIDWLTEMATLFPGKLYVSVDAYDTDIKINGWLEDAQLNLFDYVSAIEHLPLGGVIYTDISKDGKLQGPNFERTAQLAAHTQLPVIASGGIRHQADLHQLEETGVAAAIVGKAANQPEFWEGLR</sequence>
<comment type="pathway">
    <text evidence="3 12 14">Amino-acid biosynthesis; L-histidine biosynthesis; L-histidine from 5-phospho-alpha-D-ribose 1-diphosphate: step 4/9.</text>
</comment>
<evidence type="ECO:0000256" key="8">
    <source>
        <dbReference type="ARBA" id="ARBA00022605"/>
    </source>
</evidence>
<dbReference type="InterPro" id="IPR023016">
    <property type="entry name" value="HisA/PriA"/>
</dbReference>
<evidence type="ECO:0000256" key="14">
    <source>
        <dbReference type="RuleBase" id="RU003658"/>
    </source>
</evidence>
<dbReference type="KEGG" id="smus:C7J88_06705"/>
<evidence type="ECO:0000256" key="4">
    <source>
        <dbReference type="ARBA" id="ARBA00009667"/>
    </source>
</evidence>
<evidence type="ECO:0000256" key="3">
    <source>
        <dbReference type="ARBA" id="ARBA00005133"/>
    </source>
</evidence>
<evidence type="ECO:0000313" key="17">
    <source>
        <dbReference type="Proteomes" id="UP000243706"/>
    </source>
</evidence>
<keyword evidence="8 12" id="KW-0028">Amino-acid biosynthesis</keyword>
<evidence type="ECO:0000313" key="15">
    <source>
        <dbReference type="EMBL" id="GGA83566.1"/>
    </source>
</evidence>
<evidence type="ECO:0000313" key="18">
    <source>
        <dbReference type="Proteomes" id="UP000652995"/>
    </source>
</evidence>
<dbReference type="GO" id="GO:0003949">
    <property type="term" value="F:1-(5-phosphoribosyl)-5-[(5-phosphoribosylamino)methylideneamino]imidazole-4-carboxamide isomerase activity"/>
    <property type="evidence" value="ECO:0007669"/>
    <property type="project" value="UniProtKB-UniRule"/>
</dbReference>
<evidence type="ECO:0000256" key="13">
    <source>
        <dbReference type="RuleBase" id="RU003657"/>
    </source>
</evidence>
<reference evidence="18" key="3">
    <citation type="journal article" date="2019" name="Int. J. Syst. Evol. Microbiol.">
        <title>The Global Catalogue of Microorganisms (GCM) 10K type strain sequencing project: providing services to taxonomists for standard genome sequencing and annotation.</title>
        <authorList>
            <consortium name="The Broad Institute Genomics Platform"/>
            <consortium name="The Broad Institute Genome Sequencing Center for Infectious Disease"/>
            <person name="Wu L."/>
            <person name="Ma J."/>
        </authorList>
    </citation>
    <scope>NUCLEOTIDE SEQUENCE [LARGE SCALE GENOMIC DNA]</scope>
    <source>
        <strain evidence="18">CCM 4175</strain>
    </source>
</reference>
<keyword evidence="7 12" id="KW-0963">Cytoplasm</keyword>
<comment type="catalytic activity">
    <reaction evidence="1 12 14">
        <text>1-(5-phospho-beta-D-ribosyl)-5-[(5-phospho-beta-D-ribosylamino)methylideneamino]imidazole-4-carboxamide = 5-[(5-phospho-1-deoxy-D-ribulos-1-ylimino)methylamino]-1-(5-phospho-beta-D-ribosyl)imidazole-4-carboxamide</text>
        <dbReference type="Rhea" id="RHEA:15469"/>
        <dbReference type="ChEBI" id="CHEBI:58435"/>
        <dbReference type="ChEBI" id="CHEBI:58525"/>
        <dbReference type="EC" id="5.3.1.16"/>
    </reaction>
</comment>
<evidence type="ECO:0000313" key="16">
    <source>
        <dbReference type="EMBL" id="SNW04535.1"/>
    </source>
</evidence>
<dbReference type="NCBIfam" id="NF010114">
    <property type="entry name" value="PRK13587.1"/>
    <property type="match status" value="1"/>
</dbReference>
<reference evidence="15" key="1">
    <citation type="journal article" date="2014" name="Int. J. Syst. Evol. Microbiol.">
        <title>Complete genome of a new Firmicutes species belonging to the dominant human colonic microbiota ('Ruminococcus bicirculans') reveals two chromosomes and a selective capacity to utilize plant glucans.</title>
        <authorList>
            <consortium name="NISC Comparative Sequencing Program"/>
            <person name="Wegmann U."/>
            <person name="Louis P."/>
            <person name="Goesmann A."/>
            <person name="Henrissat B."/>
            <person name="Duncan S.H."/>
            <person name="Flint H.J."/>
        </authorList>
    </citation>
    <scope>NUCLEOTIDE SEQUENCE</scope>
    <source>
        <strain evidence="15">CCM 4175</strain>
    </source>
</reference>
<dbReference type="UniPathway" id="UPA00031">
    <property type="reaction ID" value="UER00009"/>
</dbReference>
<organism evidence="16 17">
    <name type="scientific">Staphylococcus muscae</name>
    <dbReference type="NCBI Taxonomy" id="1294"/>
    <lineage>
        <taxon>Bacteria</taxon>
        <taxon>Bacillati</taxon>
        <taxon>Bacillota</taxon>
        <taxon>Bacilli</taxon>
        <taxon>Bacillales</taxon>
        <taxon>Staphylococcaceae</taxon>
        <taxon>Staphylococcus</taxon>
    </lineage>
</organism>
<feature type="active site" description="Proton donor" evidence="12">
    <location>
        <position position="131"/>
    </location>
</feature>
<comment type="similarity">
    <text evidence="4 12 13">Belongs to the HisA/HisF family.</text>
</comment>
<proteinExistence type="inferred from homology"/>
<dbReference type="OrthoDB" id="9807749at2"/>
<dbReference type="InterPro" id="IPR006062">
    <property type="entry name" value="His_biosynth"/>
</dbReference>
<dbReference type="RefSeq" id="WP_095117998.1">
    <property type="nucleotide sequence ID" value="NZ_BMCB01000002.1"/>
</dbReference>
<dbReference type="EMBL" id="BMCB01000002">
    <property type="protein sequence ID" value="GGA83566.1"/>
    <property type="molecule type" value="Genomic_DNA"/>
</dbReference>
<protein>
    <recommendedName>
        <fullName evidence="6 12">1-(5-phosphoribosyl)-5-[(5-phosphoribosylamino)methylideneamino] imidazole-4-carboxamide isomerase</fullName>
        <ecNumber evidence="5 12">5.3.1.16</ecNumber>
    </recommendedName>
    <alternativeName>
        <fullName evidence="11 12">Phosphoribosylformimino-5-aminoimidazole carboxamide ribotide isomerase</fullName>
    </alternativeName>
</protein>
<evidence type="ECO:0000256" key="5">
    <source>
        <dbReference type="ARBA" id="ARBA00012550"/>
    </source>
</evidence>
<evidence type="ECO:0000256" key="12">
    <source>
        <dbReference type="HAMAP-Rule" id="MF_01014"/>
    </source>
</evidence>
<dbReference type="Proteomes" id="UP000243706">
    <property type="component" value="Chromosome 1"/>
</dbReference>
<dbReference type="InterPro" id="IPR044524">
    <property type="entry name" value="Isoase_HisA-like"/>
</dbReference>
<dbReference type="NCBIfam" id="TIGR00007">
    <property type="entry name" value="1-(5-phosphoribosyl)-5-[(5-phosphoribosylamino)methylideneamino]imidazole-4-carboxamide isomerase"/>
    <property type="match status" value="1"/>
</dbReference>
<dbReference type="Proteomes" id="UP000652995">
    <property type="component" value="Unassembled WGS sequence"/>
</dbReference>
<dbReference type="PANTHER" id="PTHR43090:SF2">
    <property type="entry name" value="1-(5-PHOSPHORIBOSYL)-5-[(5-PHOSPHORIBOSYLAMINO)METHYLIDENEAMINO] IMIDAZOLE-4-CARBOXAMIDE ISOMERASE"/>
    <property type="match status" value="1"/>
</dbReference>
<dbReference type="Gene3D" id="3.20.20.70">
    <property type="entry name" value="Aldolase class I"/>
    <property type="match status" value="1"/>
</dbReference>
<reference evidence="15" key="4">
    <citation type="submission" date="2024-05" db="EMBL/GenBank/DDBJ databases">
        <authorList>
            <person name="Sun Q."/>
            <person name="Sedlacek I."/>
        </authorList>
    </citation>
    <scope>NUCLEOTIDE SEQUENCE</scope>
    <source>
        <strain evidence="15">CCM 4175</strain>
    </source>
</reference>
<dbReference type="GO" id="GO:0000105">
    <property type="term" value="P:L-histidine biosynthetic process"/>
    <property type="evidence" value="ECO:0007669"/>
    <property type="project" value="UniProtKB-UniRule"/>
</dbReference>
<dbReference type="FunFam" id="3.20.20.70:FF:000009">
    <property type="entry name" value="1-(5-phosphoribosyl)-5-[(5-phosphoribosylamino)methylideneamino] imidazole-4-carboxamide isomerase"/>
    <property type="match status" value="1"/>
</dbReference>
<keyword evidence="9 12" id="KW-0368">Histidine biosynthesis</keyword>
<gene>
    <name evidence="12 16" type="primary">hisA</name>
    <name evidence="15" type="ORF">GCM10007183_04750</name>
    <name evidence="16" type="ORF">SAMEA4412661_02016</name>
</gene>
<dbReference type="InterPro" id="IPR013785">
    <property type="entry name" value="Aldolase_TIM"/>
</dbReference>
<evidence type="ECO:0000256" key="6">
    <source>
        <dbReference type="ARBA" id="ARBA00018464"/>
    </source>
</evidence>
<dbReference type="InterPro" id="IPR006063">
    <property type="entry name" value="HisA_bact_arch"/>
</dbReference>
<dbReference type="AlphaFoldDB" id="A0A240C9A3"/>
<evidence type="ECO:0000256" key="7">
    <source>
        <dbReference type="ARBA" id="ARBA00022490"/>
    </source>
</evidence>
<comment type="subcellular location">
    <subcellularLocation>
        <location evidence="2 12 14">Cytoplasm</location>
    </subcellularLocation>
</comment>
<dbReference type="InterPro" id="IPR011060">
    <property type="entry name" value="RibuloseP-bd_barrel"/>
</dbReference>
<dbReference type="PANTHER" id="PTHR43090">
    <property type="entry name" value="1-(5-PHOSPHORIBOSYL)-5-[(5-PHOSPHORIBOSYLAMINO)METHYLIDENEAMINO] IMIDAZOLE-4-CARBOXAMIDE ISOMERASE"/>
    <property type="match status" value="1"/>
</dbReference>
<dbReference type="Pfam" id="PF00977">
    <property type="entry name" value="His_biosynth"/>
    <property type="match status" value="1"/>
</dbReference>
<evidence type="ECO:0000256" key="9">
    <source>
        <dbReference type="ARBA" id="ARBA00023102"/>
    </source>
</evidence>
<dbReference type="GO" id="GO:0000162">
    <property type="term" value="P:L-tryptophan biosynthetic process"/>
    <property type="evidence" value="ECO:0007669"/>
    <property type="project" value="TreeGrafter"/>
</dbReference>
<reference evidence="16 17" key="2">
    <citation type="submission" date="2017-06" db="EMBL/GenBank/DDBJ databases">
        <authorList>
            <consortium name="Pathogen Informatics"/>
        </authorList>
    </citation>
    <scope>NUCLEOTIDE SEQUENCE [LARGE SCALE GENOMIC DNA]</scope>
    <source>
        <strain evidence="16 17">NCTC13833</strain>
    </source>
</reference>
<evidence type="ECO:0000256" key="10">
    <source>
        <dbReference type="ARBA" id="ARBA00023235"/>
    </source>
</evidence>
<accession>A0A240C9A3</accession>
<dbReference type="EMBL" id="LT906464">
    <property type="protein sequence ID" value="SNW04535.1"/>
    <property type="molecule type" value="Genomic_DNA"/>
</dbReference>
<keyword evidence="10 12" id="KW-0413">Isomerase</keyword>
<dbReference type="EC" id="5.3.1.16" evidence="5 12"/>
<evidence type="ECO:0000256" key="2">
    <source>
        <dbReference type="ARBA" id="ARBA00004496"/>
    </source>
</evidence>
<feature type="active site" description="Proton acceptor" evidence="12">
    <location>
        <position position="9"/>
    </location>
</feature>
<dbReference type="HAMAP" id="MF_01014">
    <property type="entry name" value="HisA"/>
    <property type="match status" value="1"/>
</dbReference>
<dbReference type="GO" id="GO:0005737">
    <property type="term" value="C:cytoplasm"/>
    <property type="evidence" value="ECO:0007669"/>
    <property type="project" value="UniProtKB-SubCell"/>
</dbReference>
<evidence type="ECO:0000256" key="1">
    <source>
        <dbReference type="ARBA" id="ARBA00000901"/>
    </source>
</evidence>
<dbReference type="SUPFAM" id="SSF51366">
    <property type="entry name" value="Ribulose-phoshate binding barrel"/>
    <property type="match status" value="1"/>
</dbReference>